<feature type="chain" id="PRO_5045847424" evidence="4">
    <location>
        <begin position="27"/>
        <end position="174"/>
    </location>
</feature>
<evidence type="ECO:0000256" key="3">
    <source>
        <dbReference type="ARBA" id="ARBA00022764"/>
    </source>
</evidence>
<organism evidence="6 7">
    <name type="scientific">Isoalcanivorax beigongshangi</name>
    <dbReference type="NCBI Taxonomy" id="3238810"/>
    <lineage>
        <taxon>Bacteria</taxon>
        <taxon>Pseudomonadati</taxon>
        <taxon>Pseudomonadota</taxon>
        <taxon>Gammaproteobacteria</taxon>
        <taxon>Oceanospirillales</taxon>
        <taxon>Alcanivoracaceae</taxon>
        <taxon>Isoalcanivorax</taxon>
    </lineage>
</organism>
<name>A0ABV4AIK6_9GAMM</name>
<dbReference type="EMBL" id="JBGCUO010000001">
    <property type="protein sequence ID" value="MEY1662661.1"/>
    <property type="molecule type" value="Genomic_DNA"/>
</dbReference>
<feature type="signal peptide" evidence="4">
    <location>
        <begin position="1"/>
        <end position="26"/>
    </location>
</feature>
<dbReference type="PANTHER" id="PTHR36504">
    <property type="entry name" value="LIPOPOLYSACCHARIDE EXPORT SYSTEM PROTEIN LPTA"/>
    <property type="match status" value="1"/>
</dbReference>
<feature type="domain" description="Organic solvent tolerance-like N-terminal" evidence="5">
    <location>
        <begin position="37"/>
        <end position="140"/>
    </location>
</feature>
<dbReference type="InterPro" id="IPR052037">
    <property type="entry name" value="LPS_export_LptA"/>
</dbReference>
<dbReference type="RefSeq" id="WP_369455891.1">
    <property type="nucleotide sequence ID" value="NZ_JBGCUO010000001.1"/>
</dbReference>
<reference evidence="6 7" key="1">
    <citation type="submission" date="2024-07" db="EMBL/GenBank/DDBJ databases">
        <authorList>
            <person name="Ren Q."/>
        </authorList>
    </citation>
    <scope>NUCLEOTIDE SEQUENCE [LARGE SCALE GENOMIC DNA]</scope>
    <source>
        <strain evidence="6 7">REN37</strain>
    </source>
</reference>
<dbReference type="InterPro" id="IPR014340">
    <property type="entry name" value="LptA"/>
</dbReference>
<protein>
    <submittedName>
        <fullName evidence="6">Lipopolysaccharide transport periplasmic protein LptA</fullName>
    </submittedName>
</protein>
<keyword evidence="3" id="KW-0574">Periplasm</keyword>
<gene>
    <name evidence="6" type="primary">lptA</name>
    <name evidence="6" type="ORF">AB5I84_10925</name>
</gene>
<evidence type="ECO:0000313" key="7">
    <source>
        <dbReference type="Proteomes" id="UP001562065"/>
    </source>
</evidence>
<dbReference type="NCBIfam" id="TIGR03002">
    <property type="entry name" value="outer_YhbN_LptA"/>
    <property type="match status" value="1"/>
</dbReference>
<proteinExistence type="predicted"/>
<evidence type="ECO:0000256" key="2">
    <source>
        <dbReference type="ARBA" id="ARBA00022729"/>
    </source>
</evidence>
<comment type="caution">
    <text evidence="6">The sequence shown here is derived from an EMBL/GenBank/DDBJ whole genome shotgun (WGS) entry which is preliminary data.</text>
</comment>
<evidence type="ECO:0000256" key="1">
    <source>
        <dbReference type="ARBA" id="ARBA00022448"/>
    </source>
</evidence>
<keyword evidence="7" id="KW-1185">Reference proteome</keyword>
<evidence type="ECO:0000259" key="5">
    <source>
        <dbReference type="Pfam" id="PF03968"/>
    </source>
</evidence>
<keyword evidence="1" id="KW-0813">Transport</keyword>
<dbReference type="PANTHER" id="PTHR36504:SF1">
    <property type="entry name" value="LIPOPOLYSACCHARIDE EXPORT SYSTEM PROTEIN LPTA"/>
    <property type="match status" value="1"/>
</dbReference>
<evidence type="ECO:0000313" key="6">
    <source>
        <dbReference type="EMBL" id="MEY1662661.1"/>
    </source>
</evidence>
<accession>A0ABV4AIK6</accession>
<dbReference type="InterPro" id="IPR005653">
    <property type="entry name" value="OstA-like_N"/>
</dbReference>
<keyword evidence="2 4" id="KW-0732">Signal</keyword>
<dbReference type="Pfam" id="PF03968">
    <property type="entry name" value="LptD_N"/>
    <property type="match status" value="1"/>
</dbReference>
<dbReference type="Proteomes" id="UP001562065">
    <property type="component" value="Unassembled WGS sequence"/>
</dbReference>
<evidence type="ECO:0000256" key="4">
    <source>
        <dbReference type="SAM" id="SignalP"/>
    </source>
</evidence>
<dbReference type="Gene3D" id="2.60.450.10">
    <property type="entry name" value="Lipopolysaccharide (LPS) transport protein A like domain"/>
    <property type="match status" value="1"/>
</dbReference>
<sequence>MNSFPSKRPALGALLLALALTVPAQAATESSGGDVVISADKAVFRQQDGFGLYQGNAELRQGNRQVTADRIELHLRNDVLHHVIAQGSPVTLREGDELEARGDKLEYDVADQRIVLSGNARIRQNGRSFEGGRVVYDLRSRNVEASGTTPEDRVRIVIPAADTQQGNNNEGARR</sequence>